<dbReference type="GO" id="GO:0006072">
    <property type="term" value="P:glycerol-3-phosphate metabolic process"/>
    <property type="evidence" value="ECO:0007669"/>
    <property type="project" value="Ensembl"/>
</dbReference>
<feature type="domain" description="Phospholipid/glycerol acyltransferase" evidence="1">
    <location>
        <begin position="189"/>
        <end position="323"/>
    </location>
</feature>
<protein>
    <submittedName>
        <fullName evidence="2">Glycerol-3-phosphate acyltransferase 2, mitochondrial</fullName>
    </submittedName>
</protein>
<dbReference type="GeneTree" id="ENSGT00520000055570"/>
<dbReference type="HOGENOM" id="CLU_016910_0_0_1"/>
<reference evidence="2 3" key="1">
    <citation type="journal article" date="2007" name="Nature">
        <title>Genome of the marsupial Monodelphis domestica reveals innovation in non-coding sequences.</title>
        <authorList>
            <person name="Mikkelsen T.S."/>
            <person name="Wakefield M.J."/>
            <person name="Aken B."/>
            <person name="Amemiya C.T."/>
            <person name="Chang J.L."/>
            <person name="Duke S."/>
            <person name="Garber M."/>
            <person name="Gentles A.J."/>
            <person name="Goodstadt L."/>
            <person name="Heger A."/>
            <person name="Jurka J."/>
            <person name="Kamal M."/>
            <person name="Mauceli E."/>
            <person name="Searle S.M."/>
            <person name="Sharpe T."/>
            <person name="Baker M.L."/>
            <person name="Batzer M.A."/>
            <person name="Benos P.V."/>
            <person name="Belov K."/>
            <person name="Clamp M."/>
            <person name="Cook A."/>
            <person name="Cuff J."/>
            <person name="Das R."/>
            <person name="Davidow L."/>
            <person name="Deakin J.E."/>
            <person name="Fazzari M.J."/>
            <person name="Glass J.L."/>
            <person name="Grabherr M."/>
            <person name="Greally J.M."/>
            <person name="Gu W."/>
            <person name="Hore T.A."/>
            <person name="Huttley G.A."/>
            <person name="Kleber M."/>
            <person name="Jirtle R.L."/>
            <person name="Koina E."/>
            <person name="Lee J.T."/>
            <person name="Mahony S."/>
            <person name="Marra M.A."/>
            <person name="Miller R.D."/>
            <person name="Nicholls R.D."/>
            <person name="Oda M."/>
            <person name="Papenfuss A.T."/>
            <person name="Parra Z.E."/>
            <person name="Pollock D.D."/>
            <person name="Ray D.A."/>
            <person name="Schein J.E."/>
            <person name="Speed T.P."/>
            <person name="Thompson K."/>
            <person name="VandeBerg J.L."/>
            <person name="Wade C.M."/>
            <person name="Walker J.A."/>
            <person name="Waters P.D."/>
            <person name="Webber C."/>
            <person name="Weidman J.R."/>
            <person name="Xie X."/>
            <person name="Zody M.C."/>
            <person name="Baldwin J."/>
            <person name="Abdouelleil A."/>
            <person name="Abdulkadir J."/>
            <person name="Abebe A."/>
            <person name="Abera B."/>
            <person name="Abreu J."/>
            <person name="Acer S.C."/>
            <person name="Aftuck L."/>
            <person name="Alexander A."/>
            <person name="An P."/>
            <person name="Anderson E."/>
            <person name="Anderson S."/>
            <person name="Arachi H."/>
            <person name="Azer M."/>
            <person name="Bachantsang P."/>
            <person name="Barry A."/>
            <person name="Bayul T."/>
            <person name="Berlin A."/>
            <person name="Bessette D."/>
            <person name="Bloom T."/>
            <person name="Bloom T."/>
            <person name="Boguslavskiy L."/>
            <person name="Bonnet C."/>
            <person name="Boukhgalter B."/>
            <person name="Bourzgui I."/>
            <person name="Brown A."/>
            <person name="Cahill P."/>
            <person name="Channer S."/>
            <person name="Cheshatsang Y."/>
            <person name="Chuda L."/>
            <person name="Citroen M."/>
            <person name="Collymore A."/>
            <person name="Cooke P."/>
            <person name="Costello M."/>
            <person name="D'Aco K."/>
            <person name="Daza R."/>
            <person name="De Haan G."/>
            <person name="DeGray S."/>
            <person name="DeMaso C."/>
            <person name="Dhargay N."/>
            <person name="Dooley K."/>
            <person name="Dooley E."/>
            <person name="Doricent M."/>
            <person name="Dorje P."/>
            <person name="Dorjee K."/>
            <person name="Dupes A."/>
            <person name="Elong R."/>
            <person name="Falk J."/>
            <person name="Farina A."/>
            <person name="Faro S."/>
            <person name="Ferguson D."/>
            <person name="Fisher S."/>
            <person name="Foley C.D."/>
            <person name="Franke A."/>
            <person name="Friedrich D."/>
            <person name="Gadbois L."/>
            <person name="Gearin G."/>
            <person name="Gearin C.R."/>
            <person name="Giannoukos G."/>
            <person name="Goode T."/>
            <person name="Graham J."/>
            <person name="Grandbois E."/>
            <person name="Grewal S."/>
            <person name="Gyaltsen K."/>
            <person name="Hafez N."/>
            <person name="Hagos B."/>
            <person name="Hall J."/>
            <person name="Henson C."/>
            <person name="Hollinger A."/>
            <person name="Honan T."/>
            <person name="Huard M.D."/>
            <person name="Hughes L."/>
            <person name="Hurhula B."/>
            <person name="Husby M.E."/>
            <person name="Kamat A."/>
            <person name="Kanga B."/>
            <person name="Kashin S."/>
            <person name="Khazanovich D."/>
            <person name="Kisner P."/>
            <person name="Lance K."/>
            <person name="Lara M."/>
            <person name="Lee W."/>
            <person name="Lennon N."/>
            <person name="Letendre F."/>
            <person name="LeVine R."/>
            <person name="Lipovsky A."/>
            <person name="Liu X."/>
            <person name="Liu J."/>
            <person name="Liu S."/>
            <person name="Lokyitsang T."/>
            <person name="Lokyitsang Y."/>
            <person name="Lubonja R."/>
            <person name="Lui A."/>
            <person name="MacDonald P."/>
            <person name="Magnisalis V."/>
            <person name="Maru K."/>
            <person name="Matthews C."/>
            <person name="McCusker W."/>
            <person name="McDonough S."/>
            <person name="Mehta T."/>
            <person name="Meldrim J."/>
            <person name="Meneus L."/>
            <person name="Mihai O."/>
            <person name="Mihalev A."/>
            <person name="Mihova T."/>
            <person name="Mittelman R."/>
            <person name="Mlenga V."/>
            <person name="Montmayeur A."/>
            <person name="Mulrain L."/>
            <person name="Navidi A."/>
            <person name="Naylor J."/>
            <person name="Negash T."/>
            <person name="Nguyen T."/>
            <person name="Nguyen N."/>
            <person name="Nicol R."/>
            <person name="Norbu C."/>
            <person name="Norbu N."/>
            <person name="Novod N."/>
            <person name="O'Neill B."/>
            <person name="Osman S."/>
            <person name="Markiewicz E."/>
            <person name="Oyono O.L."/>
            <person name="Patti C."/>
            <person name="Phunkhang P."/>
            <person name="Pierre F."/>
            <person name="Priest M."/>
            <person name="Raghuraman S."/>
            <person name="Rege F."/>
            <person name="Reyes R."/>
            <person name="Rise C."/>
            <person name="Rogov P."/>
            <person name="Ross K."/>
            <person name="Ryan E."/>
            <person name="Settipalli S."/>
            <person name="Shea T."/>
            <person name="Sherpa N."/>
            <person name="Shi L."/>
            <person name="Shih D."/>
            <person name="Sparrow T."/>
            <person name="Spaulding J."/>
            <person name="Stalker J."/>
            <person name="Stange-Thomann N."/>
            <person name="Stavropoulos S."/>
            <person name="Stone C."/>
            <person name="Strader C."/>
            <person name="Tesfaye S."/>
            <person name="Thomson T."/>
            <person name="Thoulutsang Y."/>
            <person name="Thoulutsang D."/>
            <person name="Topham K."/>
            <person name="Topping I."/>
            <person name="Tsamla T."/>
            <person name="Vassiliev H."/>
            <person name="Vo A."/>
            <person name="Wangchuk T."/>
            <person name="Wangdi T."/>
            <person name="Weiand M."/>
            <person name="Wilkinson J."/>
            <person name="Wilson A."/>
            <person name="Yadav S."/>
            <person name="Young G."/>
            <person name="Yu Q."/>
            <person name="Zembek L."/>
            <person name="Zhong D."/>
            <person name="Zimmer A."/>
            <person name="Zwirko Z."/>
            <person name="Jaffe D.B."/>
            <person name="Alvarez P."/>
            <person name="Brockman W."/>
            <person name="Butler J."/>
            <person name="Chin C."/>
            <person name="Gnerre S."/>
            <person name="MacCallum I."/>
            <person name="Graves J.A."/>
            <person name="Ponting C.P."/>
            <person name="Breen M."/>
            <person name="Samollow P.B."/>
            <person name="Lander E.S."/>
            <person name="Lindblad-Toh K."/>
        </authorList>
    </citation>
    <scope>NUCLEOTIDE SEQUENCE [LARGE SCALE GENOMIC DNA]</scope>
</reference>
<reference evidence="2" key="2">
    <citation type="submission" date="2025-08" db="UniProtKB">
        <authorList>
            <consortium name="Ensembl"/>
        </authorList>
    </citation>
    <scope>IDENTIFICATION</scope>
</reference>
<dbReference type="PANTHER" id="PTHR12563">
    <property type="entry name" value="GLYCEROL-3-PHOSPHATE ACYLTRANSFERASE"/>
    <property type="match status" value="1"/>
</dbReference>
<sequence length="788" mass="87831">MGSKPQSNKEASMWPKGFGVKLETITPFLGKYRPFVGRCCQTCTPKSWESLFHKNIAALGFYNVILVTEENTRYRGWLVRRLCYFLCAMDWKITPTPDTGEKILGSKWIQEILSGRAPGGAGEGPKPSSLRRDVQHILGQIQASIYPFMLRIFSWALLKFLNCIFLNVQLHQGQLAMVRQAAQVKDTPLIFLSTHKSCLDGLLLPFLLLSQGLGVLRVAWEPQSYSPALRALLRHLGGLFMPPEANFFLDNPKGILPRAVLSAAIEQLLASKQPLLIFLEDPPGAVGPRLSSHGQAWLGLVLQAFREGTIPDAALVPVGIGYDLAPDVQHAGPWASSCPLGLWWWALAVFRGLRGRRGCARIDFAQPFSLQEYSVNTWSRGRSKGQSLEQLLLQTVLGHWSVLPDCEKQQEWTPMSGPFMALEEEDQLLVSRLSRHVLSASIACSAVMATAVMAALLLHRHREGVFLSRLLENFSWLTEETLLRGFDVGFSGQLQDLVMHGLCLLHGSLSLWLLPQGDVLVLPRAGPTLAQLAFHSAALLPVFLCEAVGACAVRALLAGRVPPEGPWELQGVELLSQRELHRQTLLLLHLLPQDLLLLQPCQSSYFYCQEVLDRLIQCGLLVAEEAPGTRLTCDTGNWRFGEKMLWRSMEDFSDSDSDYEDGTDSRCFKLSQQLRCPDFFLFLCRLLSPLLTAFARAAAFLHQGKLPDTEAGYTQQLHQFLLKKAQEDGSFESTDLSQAHSAVMTFKDLGVLKEQPDSTGSTLHLSPIFTTQENQEKLENFIRQFICG</sequence>
<evidence type="ECO:0000313" key="2">
    <source>
        <dbReference type="Ensembl" id="ENSMODP00000010060.3"/>
    </source>
</evidence>
<dbReference type="KEGG" id="mdo:100033193"/>
<dbReference type="GO" id="GO:0006654">
    <property type="term" value="P:phosphatidic acid biosynthetic process"/>
    <property type="evidence" value="ECO:0007669"/>
    <property type="project" value="Ensembl"/>
</dbReference>
<organism evidence="2 3">
    <name type="scientific">Monodelphis domestica</name>
    <name type="common">Gray short-tailed opossum</name>
    <dbReference type="NCBI Taxonomy" id="13616"/>
    <lineage>
        <taxon>Eukaryota</taxon>
        <taxon>Metazoa</taxon>
        <taxon>Chordata</taxon>
        <taxon>Craniata</taxon>
        <taxon>Vertebrata</taxon>
        <taxon>Euteleostomi</taxon>
        <taxon>Mammalia</taxon>
        <taxon>Metatheria</taxon>
        <taxon>Didelphimorphia</taxon>
        <taxon>Didelphidae</taxon>
        <taxon>Monodelphis</taxon>
    </lineage>
</organism>
<dbReference type="eggNOG" id="KOG3729">
    <property type="taxonomic scope" value="Eukaryota"/>
</dbReference>
<dbReference type="RefSeq" id="XP_007476603.1">
    <property type="nucleotide sequence ID" value="XM_007476541.3"/>
</dbReference>
<accession>F7GFW8</accession>
<dbReference type="SMART" id="SM00563">
    <property type="entry name" value="PlsC"/>
    <property type="match status" value="1"/>
</dbReference>
<dbReference type="PANTHER" id="PTHR12563:SF15">
    <property type="entry name" value="GLYCEROL-3-PHOSPHATE ACYLTRANSFERASE 2, MITOCHONDRIAL"/>
    <property type="match status" value="1"/>
</dbReference>
<dbReference type="SUPFAM" id="SSF69593">
    <property type="entry name" value="Glycerol-3-phosphate (1)-acyltransferase"/>
    <property type="match status" value="1"/>
</dbReference>
<dbReference type="Pfam" id="PF19277">
    <property type="entry name" value="GPAT_C"/>
    <property type="match status" value="1"/>
</dbReference>
<dbReference type="Bgee" id="ENSMODG00000008088">
    <property type="expression patterns" value="Expressed in lung and 11 other cell types or tissues"/>
</dbReference>
<dbReference type="GO" id="GO:0019432">
    <property type="term" value="P:triglyceride biosynthetic process"/>
    <property type="evidence" value="ECO:0000318"/>
    <property type="project" value="GO_Central"/>
</dbReference>
<dbReference type="InParanoid" id="F7GFW8"/>
<dbReference type="InterPro" id="IPR002123">
    <property type="entry name" value="Plipid/glycerol_acylTrfase"/>
</dbReference>
<dbReference type="GO" id="GO:0006650">
    <property type="term" value="P:glycerophospholipid metabolic process"/>
    <property type="evidence" value="ECO:0000318"/>
    <property type="project" value="GO_Central"/>
</dbReference>
<dbReference type="Ensembl" id="ENSMODT00000010254.3">
    <property type="protein sequence ID" value="ENSMODP00000010060.3"/>
    <property type="gene ID" value="ENSMODG00000008088.4"/>
</dbReference>
<dbReference type="CTD" id="150763"/>
<reference evidence="2" key="3">
    <citation type="submission" date="2025-09" db="UniProtKB">
        <authorList>
            <consortium name="Ensembl"/>
        </authorList>
    </citation>
    <scope>IDENTIFICATION</scope>
</reference>
<dbReference type="FunCoup" id="F7GFW8">
    <property type="interactions" value="2"/>
</dbReference>
<dbReference type="OrthoDB" id="5962536at2759"/>
<dbReference type="InterPro" id="IPR022284">
    <property type="entry name" value="GPAT/DHAPAT"/>
</dbReference>
<dbReference type="GO" id="GO:0004366">
    <property type="term" value="F:glycerol-3-phosphate O-acyltransferase activity"/>
    <property type="evidence" value="ECO:0000318"/>
    <property type="project" value="GO_Central"/>
</dbReference>
<dbReference type="GO" id="GO:0003841">
    <property type="term" value="F:1-acylglycerol-3-phosphate O-acyltransferase activity"/>
    <property type="evidence" value="ECO:0007669"/>
    <property type="project" value="Ensembl"/>
</dbReference>
<dbReference type="InterPro" id="IPR045520">
    <property type="entry name" value="GPAT/DHAPAT_C"/>
</dbReference>
<dbReference type="GO" id="GO:0034587">
    <property type="term" value="P:piRNA processing"/>
    <property type="evidence" value="ECO:0007669"/>
    <property type="project" value="Ensembl"/>
</dbReference>
<dbReference type="STRING" id="13616.ENSMODP00000010060"/>
<evidence type="ECO:0000259" key="1">
    <source>
        <dbReference type="SMART" id="SM00563"/>
    </source>
</evidence>
<proteinExistence type="predicted"/>
<dbReference type="AlphaFoldDB" id="F7GFW8"/>
<dbReference type="GO" id="GO:0005739">
    <property type="term" value="C:mitochondrion"/>
    <property type="evidence" value="ECO:0000318"/>
    <property type="project" value="GO_Central"/>
</dbReference>
<dbReference type="Proteomes" id="UP000002280">
    <property type="component" value="Chromosome 1"/>
</dbReference>
<gene>
    <name evidence="2" type="primary">GPAT2</name>
</gene>
<evidence type="ECO:0000313" key="3">
    <source>
        <dbReference type="Proteomes" id="UP000002280"/>
    </source>
</evidence>
<dbReference type="GeneID" id="100033193"/>
<dbReference type="OMA" id="QEYTTNA"/>
<name>F7GFW8_MONDO</name>
<keyword evidence="3" id="KW-1185">Reference proteome</keyword>